<keyword evidence="1" id="KW-0805">Transcription regulation</keyword>
<dbReference type="PROSITE" id="PS01124">
    <property type="entry name" value="HTH_ARAC_FAMILY_2"/>
    <property type="match status" value="1"/>
</dbReference>
<dbReference type="GO" id="GO:0043565">
    <property type="term" value="F:sequence-specific DNA binding"/>
    <property type="evidence" value="ECO:0007669"/>
    <property type="project" value="InterPro"/>
</dbReference>
<evidence type="ECO:0000259" key="4">
    <source>
        <dbReference type="PROSITE" id="PS01124"/>
    </source>
</evidence>
<dbReference type="InterPro" id="IPR018062">
    <property type="entry name" value="HTH_AraC-typ_CS"/>
</dbReference>
<dbReference type="EMBL" id="CP028324">
    <property type="protein sequence ID" value="AVR98362.1"/>
    <property type="molecule type" value="Genomic_DNA"/>
</dbReference>
<protein>
    <submittedName>
        <fullName evidence="5">AraC family transcriptional regulator</fullName>
    </submittedName>
</protein>
<dbReference type="InterPro" id="IPR009057">
    <property type="entry name" value="Homeodomain-like_sf"/>
</dbReference>
<keyword evidence="2" id="KW-0238">DNA-binding</keyword>
<dbReference type="PANTHER" id="PTHR46796">
    <property type="entry name" value="HTH-TYPE TRANSCRIPTIONAL ACTIVATOR RHAS-RELATED"/>
    <property type="match status" value="1"/>
</dbReference>
<dbReference type="InterPro" id="IPR050204">
    <property type="entry name" value="AraC_XylS_family_regulators"/>
</dbReference>
<evidence type="ECO:0000256" key="1">
    <source>
        <dbReference type="ARBA" id="ARBA00023015"/>
    </source>
</evidence>
<dbReference type="SUPFAM" id="SSF46689">
    <property type="entry name" value="Homeodomain-like"/>
    <property type="match status" value="2"/>
</dbReference>
<dbReference type="PROSITE" id="PS00041">
    <property type="entry name" value="HTH_ARAC_FAMILY_1"/>
    <property type="match status" value="1"/>
</dbReference>
<dbReference type="RefSeq" id="WP_107143698.1">
    <property type="nucleotide sequence ID" value="NZ_CP028324.1"/>
</dbReference>
<dbReference type="InterPro" id="IPR020449">
    <property type="entry name" value="Tscrpt_reg_AraC-type_HTH"/>
</dbReference>
<dbReference type="SMART" id="SM00342">
    <property type="entry name" value="HTH_ARAC"/>
    <property type="match status" value="1"/>
</dbReference>
<keyword evidence="6" id="KW-1185">Reference proteome</keyword>
<dbReference type="KEGG" id="masz:C9I28_24010"/>
<dbReference type="Gene3D" id="1.10.10.60">
    <property type="entry name" value="Homeodomain-like"/>
    <property type="match status" value="2"/>
</dbReference>
<reference evidence="5 6" key="1">
    <citation type="submission" date="2018-03" db="EMBL/GenBank/DDBJ databases">
        <title>Massilia armeniaca sp. nov., isolated from desert soil.</title>
        <authorList>
            <person name="Huang H."/>
            <person name="Ren M."/>
        </authorList>
    </citation>
    <scope>NUCLEOTIDE SEQUENCE [LARGE SCALE GENOMIC DNA]</scope>
    <source>
        <strain evidence="5 6">ZMN-3</strain>
    </source>
</reference>
<organism evidence="5 6">
    <name type="scientific">Pseudoduganella armeniaca</name>
    <dbReference type="NCBI Taxonomy" id="2072590"/>
    <lineage>
        <taxon>Bacteria</taxon>
        <taxon>Pseudomonadati</taxon>
        <taxon>Pseudomonadota</taxon>
        <taxon>Betaproteobacteria</taxon>
        <taxon>Burkholderiales</taxon>
        <taxon>Oxalobacteraceae</taxon>
        <taxon>Telluria group</taxon>
        <taxon>Pseudoduganella</taxon>
    </lineage>
</organism>
<dbReference type="AlphaFoldDB" id="A0A2R4CFM7"/>
<sequence>MPRTASVEAMKHYIPGELLRERKARAPDDIHVEIHAHAPVQEPVVVPAVPEPMLVWIVSGEAVVEERPLGGDWLAVPVRHGDFYLTTSPAPVEMRWRSTGAAPFCVMHVYLGLPLLARVVKEHTGKELGAFALREVSGERDAVLAGLFQALHAALSGATPATPGFVQGMAQAITAHVVAHYECSTDGRPVVRGGMPAHRLRRVLDAMHAGLAEPFDLGRLAALAELSTFHFSRVFKQATGMSPSRYFVRLRMDEARRLLSDTAMSVLDIGLAVGYASPSHFAQVFRESTGTAPSVWRGARQAR</sequence>
<dbReference type="Pfam" id="PF12833">
    <property type="entry name" value="HTH_18"/>
    <property type="match status" value="1"/>
</dbReference>
<gene>
    <name evidence="5" type="ORF">C9I28_24010</name>
</gene>
<dbReference type="PANTHER" id="PTHR46796:SF14">
    <property type="entry name" value="TRANSCRIPTIONAL REGULATORY PROTEIN"/>
    <property type="match status" value="1"/>
</dbReference>
<feature type="domain" description="HTH araC/xylS-type" evidence="4">
    <location>
        <begin position="201"/>
        <end position="299"/>
    </location>
</feature>
<dbReference type="OrthoDB" id="9816344at2"/>
<name>A0A2R4CFM7_9BURK</name>
<dbReference type="GO" id="GO:0003700">
    <property type="term" value="F:DNA-binding transcription factor activity"/>
    <property type="evidence" value="ECO:0007669"/>
    <property type="project" value="InterPro"/>
</dbReference>
<accession>A0A2R4CFM7</accession>
<dbReference type="PRINTS" id="PR00032">
    <property type="entry name" value="HTHARAC"/>
</dbReference>
<evidence type="ECO:0000256" key="3">
    <source>
        <dbReference type="ARBA" id="ARBA00023163"/>
    </source>
</evidence>
<evidence type="ECO:0000313" key="5">
    <source>
        <dbReference type="EMBL" id="AVR98362.1"/>
    </source>
</evidence>
<evidence type="ECO:0000256" key="2">
    <source>
        <dbReference type="ARBA" id="ARBA00023125"/>
    </source>
</evidence>
<dbReference type="Proteomes" id="UP000240505">
    <property type="component" value="Chromosome"/>
</dbReference>
<keyword evidence="3" id="KW-0804">Transcription</keyword>
<dbReference type="InterPro" id="IPR018060">
    <property type="entry name" value="HTH_AraC"/>
</dbReference>
<evidence type="ECO:0000313" key="6">
    <source>
        <dbReference type="Proteomes" id="UP000240505"/>
    </source>
</evidence>
<proteinExistence type="predicted"/>